<keyword evidence="2" id="KW-1185">Reference proteome</keyword>
<reference evidence="1" key="1">
    <citation type="journal article" date="2020" name="New Phytol.">
        <title>Comparative genomics reveals dynamic genome evolution in host specialist ectomycorrhizal fungi.</title>
        <authorList>
            <person name="Lofgren L.A."/>
            <person name="Nguyen N.H."/>
            <person name="Vilgalys R."/>
            <person name="Ruytinx J."/>
            <person name="Liao H.L."/>
            <person name="Branco S."/>
            <person name="Kuo A."/>
            <person name="LaButti K."/>
            <person name="Lipzen A."/>
            <person name="Andreopoulos W."/>
            <person name="Pangilinan J."/>
            <person name="Riley R."/>
            <person name="Hundley H."/>
            <person name="Na H."/>
            <person name="Barry K."/>
            <person name="Grigoriev I.V."/>
            <person name="Stajich J.E."/>
            <person name="Kennedy P.G."/>
        </authorList>
    </citation>
    <scope>NUCLEOTIDE SEQUENCE</scope>
    <source>
        <strain evidence="1">DOB743</strain>
    </source>
</reference>
<gene>
    <name evidence="1" type="ORF">EV702DRAFT_1191325</name>
</gene>
<name>A0A9P7A5I4_9AGAM</name>
<dbReference type="InterPro" id="IPR046521">
    <property type="entry name" value="DUF6698"/>
</dbReference>
<organism evidence="1 2">
    <name type="scientific">Suillus placidus</name>
    <dbReference type="NCBI Taxonomy" id="48579"/>
    <lineage>
        <taxon>Eukaryota</taxon>
        <taxon>Fungi</taxon>
        <taxon>Dikarya</taxon>
        <taxon>Basidiomycota</taxon>
        <taxon>Agaricomycotina</taxon>
        <taxon>Agaricomycetes</taxon>
        <taxon>Agaricomycetidae</taxon>
        <taxon>Boletales</taxon>
        <taxon>Suillineae</taxon>
        <taxon>Suillaceae</taxon>
        <taxon>Suillus</taxon>
    </lineage>
</organism>
<evidence type="ECO:0000313" key="2">
    <source>
        <dbReference type="Proteomes" id="UP000714275"/>
    </source>
</evidence>
<comment type="caution">
    <text evidence="1">The sequence shown here is derived from an EMBL/GenBank/DDBJ whole genome shotgun (WGS) entry which is preliminary data.</text>
</comment>
<evidence type="ECO:0000313" key="1">
    <source>
        <dbReference type="EMBL" id="KAG1782874.1"/>
    </source>
</evidence>
<protein>
    <submittedName>
        <fullName evidence="1">Uncharacterized protein</fullName>
    </submittedName>
</protein>
<sequence length="171" mass="19218">MATQPPTSITAAQTKYVPDDALTGAFGDEIDDSLEYEAICKEEKQDKGKTKVVLIFDENSDFDEPRAPFMQGGYYRLGIKRGADAASLSSWCTVDGNFDYEGFWNNIVNFFKDVPGPVVQCRVAKLLEWWTRKIFGTSHRQDLTPEVISRMSVTALAEQRKVLEDAAFDSE</sequence>
<dbReference type="EMBL" id="JABBWD010000002">
    <property type="protein sequence ID" value="KAG1782874.1"/>
    <property type="molecule type" value="Genomic_DNA"/>
</dbReference>
<dbReference type="AlphaFoldDB" id="A0A9P7A5I4"/>
<dbReference type="OrthoDB" id="2662502at2759"/>
<accession>A0A9P7A5I4</accession>
<dbReference type="Pfam" id="PF20414">
    <property type="entry name" value="DUF6698"/>
    <property type="match status" value="1"/>
</dbReference>
<proteinExistence type="predicted"/>
<dbReference type="Proteomes" id="UP000714275">
    <property type="component" value="Unassembled WGS sequence"/>
</dbReference>